<dbReference type="Proteomes" id="UP000307943">
    <property type="component" value="Unassembled WGS sequence"/>
</dbReference>
<gene>
    <name evidence="2" type="ORF">FE784_24915</name>
</gene>
<keyword evidence="3" id="KW-1185">Reference proteome</keyword>
<comment type="caution">
    <text evidence="2">The sequence shown here is derived from an EMBL/GenBank/DDBJ whole genome shotgun (WGS) entry which is preliminary data.</text>
</comment>
<dbReference type="EMBL" id="VDCQ01000041">
    <property type="protein sequence ID" value="TNJ63558.1"/>
    <property type="molecule type" value="Genomic_DNA"/>
</dbReference>
<dbReference type="InterPro" id="IPR052912">
    <property type="entry name" value="UPF0111_domain"/>
</dbReference>
<evidence type="ECO:0000313" key="3">
    <source>
        <dbReference type="Proteomes" id="UP000307943"/>
    </source>
</evidence>
<dbReference type="InterPro" id="IPR018445">
    <property type="entry name" value="Put_Phosphate_transp_reg"/>
</dbReference>
<dbReference type="PANTHER" id="PTHR37298">
    <property type="entry name" value="UPF0111 PROTEIN YKAA"/>
    <property type="match status" value="1"/>
</dbReference>
<dbReference type="PANTHER" id="PTHR37298:SF1">
    <property type="entry name" value="UPF0111 PROTEIN YKAA"/>
    <property type="match status" value="1"/>
</dbReference>
<dbReference type="InterPro" id="IPR038078">
    <property type="entry name" value="PhoU-like_sf"/>
</dbReference>
<dbReference type="Gene3D" id="1.20.58.220">
    <property type="entry name" value="Phosphate transport system protein phou homolog 2, domain 2"/>
    <property type="match status" value="1"/>
</dbReference>
<organism evidence="2 3">
    <name type="scientific">Paenibacillus hemerocallicola</name>
    <dbReference type="NCBI Taxonomy" id="1172614"/>
    <lineage>
        <taxon>Bacteria</taxon>
        <taxon>Bacillati</taxon>
        <taxon>Bacillota</taxon>
        <taxon>Bacilli</taxon>
        <taxon>Bacillales</taxon>
        <taxon>Paenibacillaceae</taxon>
        <taxon>Paenibacillus</taxon>
    </lineage>
</organism>
<evidence type="ECO:0000313" key="2">
    <source>
        <dbReference type="EMBL" id="TNJ63558.1"/>
    </source>
</evidence>
<comment type="similarity">
    <text evidence="1">Belongs to the UPF0111 family.</text>
</comment>
<name>A0A5C4T3C9_9BACL</name>
<dbReference type="OrthoDB" id="9797568at2"/>
<evidence type="ECO:0000256" key="1">
    <source>
        <dbReference type="ARBA" id="ARBA00008591"/>
    </source>
</evidence>
<reference evidence="2 3" key="1">
    <citation type="submission" date="2019-05" db="EMBL/GenBank/DDBJ databases">
        <title>We sequenced the genome of Paenibacillus hemerocallicola KCTC 33185 for further insight into its adaptation and study the phylogeny of Paenibacillus.</title>
        <authorList>
            <person name="Narsing Rao M.P."/>
        </authorList>
    </citation>
    <scope>NUCLEOTIDE SEQUENCE [LARGE SCALE GENOMIC DNA]</scope>
    <source>
        <strain evidence="2 3">KCTC 33185</strain>
    </source>
</reference>
<dbReference type="Pfam" id="PF01865">
    <property type="entry name" value="PhoU_div"/>
    <property type="match status" value="1"/>
</dbReference>
<dbReference type="RefSeq" id="WP_139604974.1">
    <property type="nucleotide sequence ID" value="NZ_VDCQ01000041.1"/>
</dbReference>
<protein>
    <submittedName>
        <fullName evidence="2">DUF47 family protein</fullName>
    </submittedName>
</protein>
<proteinExistence type="inferred from homology"/>
<accession>A0A5C4T3C9</accession>
<sequence length="206" mass="23913">MIFNKKGEIDFLNLLIQGAENTLKGAHMFREAMMGDKPPATYFEALKEIENIGDSFTHEIFKGLNKVFITPLDREDIMELAVRLDDVLDGIEASIARFDYLNITFTNQYMKEFSEVLVSSCEHLLAAFKLLSKKKYMQIQEHTVQINSLENEGDRLMREGIREIFTHPTDPYHDFKLKELYERLEQTTDCCEDVADILESVVLRYA</sequence>
<dbReference type="AlphaFoldDB" id="A0A5C4T3C9"/>